<dbReference type="FunFam" id="3.40.50.300:FF:000299">
    <property type="entry name" value="ABC transporter ATP-binding protein/permease"/>
    <property type="match status" value="1"/>
</dbReference>
<feature type="transmembrane region" description="Helical" evidence="9">
    <location>
        <begin position="69"/>
        <end position="86"/>
    </location>
</feature>
<proteinExistence type="predicted"/>
<name>A0A0C1D9W2_9FLAO</name>
<sequence>MKTLLRYLKPHKWLLILSLALATINQVFSLFGPAITGNILDQLVTHPNFFDTKKLLPRTLDEFLKGTDLYHGVFYFLGLLIGTAMVSRIAKAFQDYVVSVITQKFGANIFTDGLQHSMALPYQQFEDQRSGETLSILTKVREDSVKFITNFINIFFGILVSIIFVSIYAIRLHWSIMPVYVVGIFFIAFITNMLSKRIKGIQKNIVAETTALAGSTTESLRNIEIVKSLGLTNQEVKRLNSNTYKILGLELRKVKSIRSLSFIQGTLVNFLQQVITFTLLFLIFKNIVTPGQYLSLVFYGFFIFGPMQEIGNIIISYREAEASLFNFDNLMKKPSEEKPHTPKQIGAIEKLQFEKVSFQHQSASYKALNNISFEVKNGETIAFVGPSGSGKSTLVKLLVGLYRPKEGSIFYNNINGNEFDFDELRNQIGFVTQDTQLFAGTIKENLLFVNPNATKEDLRLALKKSSCTALIERAEKGIDTVIGEAGLKLSGGEKQRIAIARALLRKPHLLIFDEATSALDSITEEEITSTIREISREKEQITVLIAHRLSTIMHADRIYVLERGQVIETGSHENLLTEKGLYYAMWRQQIGERKMVGTTV</sequence>
<dbReference type="InterPro" id="IPR017871">
    <property type="entry name" value="ABC_transporter-like_CS"/>
</dbReference>
<dbReference type="InterPro" id="IPR036640">
    <property type="entry name" value="ABC1_TM_sf"/>
</dbReference>
<dbReference type="Pfam" id="PF00005">
    <property type="entry name" value="ABC_tran"/>
    <property type="match status" value="1"/>
</dbReference>
<dbReference type="InterPro" id="IPR027417">
    <property type="entry name" value="P-loop_NTPase"/>
</dbReference>
<dbReference type="PROSITE" id="PS50929">
    <property type="entry name" value="ABC_TM1F"/>
    <property type="match status" value="1"/>
</dbReference>
<keyword evidence="13" id="KW-1185">Reference proteome</keyword>
<dbReference type="InterPro" id="IPR039421">
    <property type="entry name" value="Type_1_exporter"/>
</dbReference>
<dbReference type="PROSITE" id="PS50893">
    <property type="entry name" value="ABC_TRANSPORTER_2"/>
    <property type="match status" value="1"/>
</dbReference>
<comment type="caution">
    <text evidence="12">The sequence shown here is derived from an EMBL/GenBank/DDBJ whole genome shotgun (WGS) entry which is preliminary data.</text>
</comment>
<gene>
    <name evidence="12" type="ORF">OA86_02200</name>
</gene>
<feature type="domain" description="ABC transporter" evidence="10">
    <location>
        <begin position="351"/>
        <end position="588"/>
    </location>
</feature>
<feature type="domain" description="ABC transmembrane type-1" evidence="11">
    <location>
        <begin position="16"/>
        <end position="319"/>
    </location>
</feature>
<dbReference type="SUPFAM" id="SSF52540">
    <property type="entry name" value="P-loop containing nucleoside triphosphate hydrolases"/>
    <property type="match status" value="1"/>
</dbReference>
<dbReference type="GO" id="GO:0016887">
    <property type="term" value="F:ATP hydrolysis activity"/>
    <property type="evidence" value="ECO:0007669"/>
    <property type="project" value="InterPro"/>
</dbReference>
<evidence type="ECO:0000256" key="5">
    <source>
        <dbReference type="ARBA" id="ARBA00022741"/>
    </source>
</evidence>
<dbReference type="PROSITE" id="PS00211">
    <property type="entry name" value="ABC_TRANSPORTER_1"/>
    <property type="match status" value="1"/>
</dbReference>
<dbReference type="PANTHER" id="PTHR24221">
    <property type="entry name" value="ATP-BINDING CASSETTE SUB-FAMILY B"/>
    <property type="match status" value="1"/>
</dbReference>
<evidence type="ECO:0000256" key="7">
    <source>
        <dbReference type="ARBA" id="ARBA00022989"/>
    </source>
</evidence>
<evidence type="ECO:0000256" key="6">
    <source>
        <dbReference type="ARBA" id="ARBA00022840"/>
    </source>
</evidence>
<feature type="transmembrane region" description="Helical" evidence="9">
    <location>
        <begin position="296"/>
        <end position="315"/>
    </location>
</feature>
<keyword evidence="2" id="KW-0813">Transport</keyword>
<dbReference type="InterPro" id="IPR003439">
    <property type="entry name" value="ABC_transporter-like_ATP-bd"/>
</dbReference>
<reference evidence="12 13" key="1">
    <citation type="submission" date="2014-10" db="EMBL/GenBank/DDBJ databases">
        <title>Kaistella jeonii genome.</title>
        <authorList>
            <person name="Clayton J.T."/>
            <person name="Newman J.D."/>
        </authorList>
    </citation>
    <scope>NUCLEOTIDE SEQUENCE [LARGE SCALE GENOMIC DNA]</scope>
    <source>
        <strain evidence="12 13">DSM 17048</strain>
    </source>
</reference>
<keyword evidence="4 9" id="KW-0812">Transmembrane</keyword>
<dbReference type="CDD" id="cd07346">
    <property type="entry name" value="ABC_6TM_exporters"/>
    <property type="match status" value="1"/>
</dbReference>
<dbReference type="GO" id="GO:0140359">
    <property type="term" value="F:ABC-type transporter activity"/>
    <property type="evidence" value="ECO:0007669"/>
    <property type="project" value="InterPro"/>
</dbReference>
<dbReference type="Pfam" id="PF00664">
    <property type="entry name" value="ABC_membrane"/>
    <property type="match status" value="1"/>
</dbReference>
<evidence type="ECO:0000313" key="13">
    <source>
        <dbReference type="Proteomes" id="UP000031473"/>
    </source>
</evidence>
<evidence type="ECO:0000256" key="8">
    <source>
        <dbReference type="ARBA" id="ARBA00023136"/>
    </source>
</evidence>
<dbReference type="STRING" id="266749.SAMN05421876_10177"/>
<dbReference type="Gene3D" id="3.40.50.300">
    <property type="entry name" value="P-loop containing nucleotide triphosphate hydrolases"/>
    <property type="match status" value="1"/>
</dbReference>
<accession>A0A0C1D9W2</accession>
<organism evidence="12 13">
    <name type="scientific">Kaistella jeonii</name>
    <dbReference type="NCBI Taxonomy" id="266749"/>
    <lineage>
        <taxon>Bacteria</taxon>
        <taxon>Pseudomonadati</taxon>
        <taxon>Bacteroidota</taxon>
        <taxon>Flavobacteriia</taxon>
        <taxon>Flavobacteriales</taxon>
        <taxon>Weeksellaceae</taxon>
        <taxon>Chryseobacterium group</taxon>
        <taxon>Kaistella</taxon>
    </lineage>
</organism>
<feature type="transmembrane region" description="Helical" evidence="9">
    <location>
        <begin position="147"/>
        <end position="170"/>
    </location>
</feature>
<dbReference type="OrthoDB" id="9780296at2"/>
<protein>
    <submittedName>
        <fullName evidence="12">ABC transporter ATP-binding protein</fullName>
    </submittedName>
</protein>
<evidence type="ECO:0000259" key="11">
    <source>
        <dbReference type="PROSITE" id="PS50929"/>
    </source>
</evidence>
<dbReference type="EMBL" id="JSYL01000001">
    <property type="protein sequence ID" value="KIA90705.1"/>
    <property type="molecule type" value="Genomic_DNA"/>
</dbReference>
<dbReference type="SUPFAM" id="SSF90123">
    <property type="entry name" value="ABC transporter transmembrane region"/>
    <property type="match status" value="1"/>
</dbReference>
<dbReference type="PANTHER" id="PTHR24221:SF654">
    <property type="entry name" value="ATP-BINDING CASSETTE SUB-FAMILY B MEMBER 6"/>
    <property type="match status" value="1"/>
</dbReference>
<dbReference type="SMART" id="SM00382">
    <property type="entry name" value="AAA"/>
    <property type="match status" value="1"/>
</dbReference>
<dbReference type="Proteomes" id="UP000031473">
    <property type="component" value="Unassembled WGS sequence"/>
</dbReference>
<dbReference type="GO" id="GO:0005524">
    <property type="term" value="F:ATP binding"/>
    <property type="evidence" value="ECO:0007669"/>
    <property type="project" value="UniProtKB-KW"/>
</dbReference>
<evidence type="ECO:0000256" key="4">
    <source>
        <dbReference type="ARBA" id="ARBA00022692"/>
    </source>
</evidence>
<dbReference type="GO" id="GO:0034040">
    <property type="term" value="F:ATPase-coupled lipid transmembrane transporter activity"/>
    <property type="evidence" value="ECO:0007669"/>
    <property type="project" value="TreeGrafter"/>
</dbReference>
<evidence type="ECO:0000259" key="10">
    <source>
        <dbReference type="PROSITE" id="PS50893"/>
    </source>
</evidence>
<evidence type="ECO:0000256" key="2">
    <source>
        <dbReference type="ARBA" id="ARBA00022448"/>
    </source>
</evidence>
<feature type="transmembrane region" description="Helical" evidence="9">
    <location>
        <begin position="176"/>
        <end position="194"/>
    </location>
</feature>
<evidence type="ECO:0000256" key="1">
    <source>
        <dbReference type="ARBA" id="ARBA00004651"/>
    </source>
</evidence>
<dbReference type="RefSeq" id="WP_039348058.1">
    <property type="nucleotide sequence ID" value="NZ_FOLA01000001.1"/>
</dbReference>
<keyword evidence="8 9" id="KW-0472">Membrane</keyword>
<evidence type="ECO:0000256" key="3">
    <source>
        <dbReference type="ARBA" id="ARBA00022475"/>
    </source>
</evidence>
<evidence type="ECO:0000256" key="9">
    <source>
        <dbReference type="SAM" id="Phobius"/>
    </source>
</evidence>
<keyword evidence="6 12" id="KW-0067">ATP-binding</keyword>
<dbReference type="InterPro" id="IPR003593">
    <property type="entry name" value="AAA+_ATPase"/>
</dbReference>
<feature type="transmembrane region" description="Helical" evidence="9">
    <location>
        <begin position="262"/>
        <end position="284"/>
    </location>
</feature>
<dbReference type="InterPro" id="IPR011527">
    <property type="entry name" value="ABC1_TM_dom"/>
</dbReference>
<keyword evidence="3" id="KW-1003">Cell membrane</keyword>
<keyword evidence="5" id="KW-0547">Nucleotide-binding</keyword>
<dbReference type="Gene3D" id="1.20.1560.10">
    <property type="entry name" value="ABC transporter type 1, transmembrane domain"/>
    <property type="match status" value="1"/>
</dbReference>
<evidence type="ECO:0000313" key="12">
    <source>
        <dbReference type="EMBL" id="KIA90705.1"/>
    </source>
</evidence>
<keyword evidence="7 9" id="KW-1133">Transmembrane helix</keyword>
<comment type="subcellular location">
    <subcellularLocation>
        <location evidence="1">Cell membrane</location>
        <topology evidence="1">Multi-pass membrane protein</topology>
    </subcellularLocation>
</comment>
<dbReference type="GO" id="GO:0005886">
    <property type="term" value="C:plasma membrane"/>
    <property type="evidence" value="ECO:0007669"/>
    <property type="project" value="UniProtKB-SubCell"/>
</dbReference>
<dbReference type="AlphaFoldDB" id="A0A0C1D9W2"/>